<keyword evidence="2" id="KW-0812">Transmembrane</keyword>
<protein>
    <submittedName>
        <fullName evidence="3">Uncharacterized protein</fullName>
    </submittedName>
</protein>
<keyword evidence="4" id="KW-1185">Reference proteome</keyword>
<evidence type="ECO:0000313" key="3">
    <source>
        <dbReference type="EMBL" id="KAE9409131.1"/>
    </source>
</evidence>
<accession>A0A6A4IEU0</accession>
<gene>
    <name evidence="3" type="ORF">BT96DRAFT_962330</name>
</gene>
<dbReference type="Proteomes" id="UP000799118">
    <property type="component" value="Unassembled WGS sequence"/>
</dbReference>
<dbReference type="CDD" id="cd11296">
    <property type="entry name" value="O-FucT_like"/>
    <property type="match status" value="1"/>
</dbReference>
<organism evidence="3 4">
    <name type="scientific">Gymnopus androsaceus JB14</name>
    <dbReference type="NCBI Taxonomy" id="1447944"/>
    <lineage>
        <taxon>Eukaryota</taxon>
        <taxon>Fungi</taxon>
        <taxon>Dikarya</taxon>
        <taxon>Basidiomycota</taxon>
        <taxon>Agaricomycotina</taxon>
        <taxon>Agaricomycetes</taxon>
        <taxon>Agaricomycetidae</taxon>
        <taxon>Agaricales</taxon>
        <taxon>Marasmiineae</taxon>
        <taxon>Omphalotaceae</taxon>
        <taxon>Gymnopus</taxon>
    </lineage>
</organism>
<feature type="transmembrane region" description="Helical" evidence="2">
    <location>
        <begin position="12"/>
        <end position="30"/>
    </location>
</feature>
<evidence type="ECO:0000256" key="2">
    <source>
        <dbReference type="SAM" id="Phobius"/>
    </source>
</evidence>
<evidence type="ECO:0000256" key="1">
    <source>
        <dbReference type="SAM" id="MobiDB-lite"/>
    </source>
</evidence>
<reference evidence="3" key="1">
    <citation type="journal article" date="2019" name="Environ. Microbiol.">
        <title>Fungal ecological strategies reflected in gene transcription - a case study of two litter decomposers.</title>
        <authorList>
            <person name="Barbi F."/>
            <person name="Kohler A."/>
            <person name="Barry K."/>
            <person name="Baskaran P."/>
            <person name="Daum C."/>
            <person name="Fauchery L."/>
            <person name="Ihrmark K."/>
            <person name="Kuo A."/>
            <person name="LaButti K."/>
            <person name="Lipzen A."/>
            <person name="Morin E."/>
            <person name="Grigoriev I.V."/>
            <person name="Henrissat B."/>
            <person name="Lindahl B."/>
            <person name="Martin F."/>
        </authorList>
    </citation>
    <scope>NUCLEOTIDE SEQUENCE</scope>
    <source>
        <strain evidence="3">JB14</strain>
    </source>
</reference>
<evidence type="ECO:0000313" key="4">
    <source>
        <dbReference type="Proteomes" id="UP000799118"/>
    </source>
</evidence>
<dbReference type="Gene3D" id="3.40.50.11350">
    <property type="match status" value="1"/>
</dbReference>
<feature type="compositionally biased region" description="Polar residues" evidence="1">
    <location>
        <begin position="210"/>
        <end position="224"/>
    </location>
</feature>
<proteinExistence type="predicted"/>
<dbReference type="OrthoDB" id="2559662at2759"/>
<keyword evidence="2" id="KW-0472">Membrane</keyword>
<dbReference type="AlphaFoldDB" id="A0A6A4IEU0"/>
<sequence>MLLAVRWRRVLVMIFLILLAAILTWIYWLYRPPYALYDYLTEKELQSARASDSMSNKSAKFVLFNQLQGAGFNNQVQEILIYHHLSLPFIWRPRFHQPLPLSAFLPGPTIDGVPVSFLEQICPQDDTVYIQIDALYDDLWRTSQKILARPEKCIIITNRIMHWNYLSSSALSQVWPSFQQYLGRYFAWSPQILDITRRTQKELRLRPHQSHYTQHDSSNQNQSGDSYMALHIRRGDFKSHCASLASSQTPFTTWASLSSLRDSRILSAITLQAQAHPHVRTLHILHDASIDHPNVYIDIMKLKAALTNPDWAARNGWGESGPMRRITESSMIPIKHGEYDFTVAVDMELARWADVFVGNGYSSLSSQVVAMKDGVGGWDPEGYYSDMIL</sequence>
<name>A0A6A4IEU0_9AGAR</name>
<feature type="region of interest" description="Disordered" evidence="1">
    <location>
        <begin position="205"/>
        <end position="224"/>
    </location>
</feature>
<dbReference type="EMBL" id="ML769388">
    <property type="protein sequence ID" value="KAE9409131.1"/>
    <property type="molecule type" value="Genomic_DNA"/>
</dbReference>
<keyword evidence="2" id="KW-1133">Transmembrane helix</keyword>